<feature type="non-terminal residue" evidence="1">
    <location>
        <position position="92"/>
    </location>
</feature>
<sequence length="92" mass="10391">MKTKLVIVGRMRLESLQEVPQLSCAIYAEDVSELEQIEAQELQNASTLILCNLLSQLNESTKLKLQHLLPSLQDVILISNDGSPRIWTTDDR</sequence>
<dbReference type="Proteomes" id="UP001626550">
    <property type="component" value="Unassembled WGS sequence"/>
</dbReference>
<gene>
    <name evidence="1" type="ORF">Ciccas_007088</name>
</gene>
<reference evidence="1 2" key="1">
    <citation type="submission" date="2024-11" db="EMBL/GenBank/DDBJ databases">
        <title>Adaptive evolution of stress response genes in parasites aligns with host niche diversity.</title>
        <authorList>
            <person name="Hahn C."/>
            <person name="Resl P."/>
        </authorList>
    </citation>
    <scope>NUCLEOTIDE SEQUENCE [LARGE SCALE GENOMIC DNA]</scope>
    <source>
        <strain evidence="1">EGGRZ-B1_66</strain>
        <tissue evidence="1">Body</tissue>
    </source>
</reference>
<dbReference type="AlphaFoldDB" id="A0ABD2Q4J1"/>
<accession>A0ABD2Q4J1</accession>
<dbReference type="EMBL" id="JBJKFK010001040">
    <property type="protein sequence ID" value="KAL3314293.1"/>
    <property type="molecule type" value="Genomic_DNA"/>
</dbReference>
<protein>
    <submittedName>
        <fullName evidence="1">Uncharacterized protein</fullName>
    </submittedName>
</protein>
<evidence type="ECO:0000313" key="1">
    <source>
        <dbReference type="EMBL" id="KAL3314293.1"/>
    </source>
</evidence>
<organism evidence="1 2">
    <name type="scientific">Cichlidogyrus casuarinus</name>
    <dbReference type="NCBI Taxonomy" id="1844966"/>
    <lineage>
        <taxon>Eukaryota</taxon>
        <taxon>Metazoa</taxon>
        <taxon>Spiralia</taxon>
        <taxon>Lophotrochozoa</taxon>
        <taxon>Platyhelminthes</taxon>
        <taxon>Monogenea</taxon>
        <taxon>Monopisthocotylea</taxon>
        <taxon>Dactylogyridea</taxon>
        <taxon>Ancyrocephalidae</taxon>
        <taxon>Cichlidogyrus</taxon>
    </lineage>
</organism>
<evidence type="ECO:0000313" key="2">
    <source>
        <dbReference type="Proteomes" id="UP001626550"/>
    </source>
</evidence>
<keyword evidence="2" id="KW-1185">Reference proteome</keyword>
<comment type="caution">
    <text evidence="1">The sequence shown here is derived from an EMBL/GenBank/DDBJ whole genome shotgun (WGS) entry which is preliminary data.</text>
</comment>
<name>A0ABD2Q4J1_9PLAT</name>
<proteinExistence type="predicted"/>